<sequence length="288" mass="30676">MDDYKAKTAALCKLNFTEPERISRYVEWFRIPSFFSFAESFASIAQAATISQTSSQKIAEVVAALKYYAYSDKDRVETTQINESISTALVLLRSQLKHDVTVSTDFDPELPRIPCTSEIHQVWTNLLSNACDAIAAHGGPEKGEIHIATRRSGRSIVASITDNGAGVPADKLDRIFDPFFTTKDIGKGTGLGLSIVSGIVKKHGGTIRVESQPGRTCFEIALSIPESRFQGADPVAAAPDAASRSVAEGPPGELATPPRGDGAAPSFLVAPPDLAAAASTPTPWKEAA</sequence>
<accession>A0A538SHM1</accession>
<feature type="domain" description="Histidine kinase" evidence="4">
    <location>
        <begin position="118"/>
        <end position="226"/>
    </location>
</feature>
<dbReference type="Proteomes" id="UP000320184">
    <property type="component" value="Unassembled WGS sequence"/>
</dbReference>
<dbReference type="GO" id="GO:0004673">
    <property type="term" value="F:protein histidine kinase activity"/>
    <property type="evidence" value="ECO:0007669"/>
    <property type="project" value="UniProtKB-EC"/>
</dbReference>
<dbReference type="InterPro" id="IPR003594">
    <property type="entry name" value="HATPase_dom"/>
</dbReference>
<dbReference type="SUPFAM" id="SSF55874">
    <property type="entry name" value="ATPase domain of HSP90 chaperone/DNA topoisomerase II/histidine kinase"/>
    <property type="match status" value="1"/>
</dbReference>
<dbReference type="PANTHER" id="PTHR43065:SF48">
    <property type="entry name" value="HISTIDINE KINASE"/>
    <property type="match status" value="1"/>
</dbReference>
<evidence type="ECO:0000256" key="2">
    <source>
        <dbReference type="ARBA" id="ARBA00012438"/>
    </source>
</evidence>
<dbReference type="InterPro" id="IPR005467">
    <property type="entry name" value="His_kinase_dom"/>
</dbReference>
<feature type="region of interest" description="Disordered" evidence="3">
    <location>
        <begin position="231"/>
        <end position="288"/>
    </location>
</feature>
<dbReference type="Pfam" id="PF02518">
    <property type="entry name" value="HATPase_c"/>
    <property type="match status" value="1"/>
</dbReference>
<gene>
    <name evidence="5" type="ORF">E6K73_07085</name>
</gene>
<name>A0A538SHM1_UNCEI</name>
<dbReference type="PRINTS" id="PR00344">
    <property type="entry name" value="BCTRLSENSOR"/>
</dbReference>
<dbReference type="PANTHER" id="PTHR43065">
    <property type="entry name" value="SENSOR HISTIDINE KINASE"/>
    <property type="match status" value="1"/>
</dbReference>
<organism evidence="5 6">
    <name type="scientific">Eiseniibacteriota bacterium</name>
    <dbReference type="NCBI Taxonomy" id="2212470"/>
    <lineage>
        <taxon>Bacteria</taxon>
        <taxon>Candidatus Eiseniibacteriota</taxon>
    </lineage>
</organism>
<dbReference type="Gene3D" id="3.30.565.10">
    <property type="entry name" value="Histidine kinase-like ATPase, C-terminal domain"/>
    <property type="match status" value="1"/>
</dbReference>
<dbReference type="AlphaFoldDB" id="A0A538SHM1"/>
<evidence type="ECO:0000313" key="6">
    <source>
        <dbReference type="Proteomes" id="UP000320184"/>
    </source>
</evidence>
<protein>
    <recommendedName>
        <fullName evidence="2">histidine kinase</fullName>
        <ecNumber evidence="2">2.7.13.3</ecNumber>
    </recommendedName>
</protein>
<evidence type="ECO:0000256" key="3">
    <source>
        <dbReference type="SAM" id="MobiDB-lite"/>
    </source>
</evidence>
<dbReference type="SMART" id="SM00387">
    <property type="entry name" value="HATPase_c"/>
    <property type="match status" value="1"/>
</dbReference>
<proteinExistence type="predicted"/>
<reference evidence="5 6" key="1">
    <citation type="journal article" date="2019" name="Nat. Microbiol.">
        <title>Mediterranean grassland soil C-N compound turnover is dependent on rainfall and depth, and is mediated by genomically divergent microorganisms.</title>
        <authorList>
            <person name="Diamond S."/>
            <person name="Andeer P.F."/>
            <person name="Li Z."/>
            <person name="Crits-Christoph A."/>
            <person name="Burstein D."/>
            <person name="Anantharaman K."/>
            <person name="Lane K.R."/>
            <person name="Thomas B.C."/>
            <person name="Pan C."/>
            <person name="Northen T.R."/>
            <person name="Banfield J.F."/>
        </authorList>
    </citation>
    <scope>NUCLEOTIDE SEQUENCE [LARGE SCALE GENOMIC DNA]</scope>
    <source>
        <strain evidence="5">WS_3</strain>
    </source>
</reference>
<evidence type="ECO:0000259" key="4">
    <source>
        <dbReference type="PROSITE" id="PS50109"/>
    </source>
</evidence>
<dbReference type="InterPro" id="IPR036890">
    <property type="entry name" value="HATPase_C_sf"/>
</dbReference>
<evidence type="ECO:0000313" key="5">
    <source>
        <dbReference type="EMBL" id="TMQ50865.1"/>
    </source>
</evidence>
<dbReference type="EC" id="2.7.13.3" evidence="2"/>
<comment type="catalytic activity">
    <reaction evidence="1">
        <text>ATP + protein L-histidine = ADP + protein N-phospho-L-histidine.</text>
        <dbReference type="EC" id="2.7.13.3"/>
    </reaction>
</comment>
<dbReference type="PROSITE" id="PS50109">
    <property type="entry name" value="HIS_KIN"/>
    <property type="match status" value="1"/>
</dbReference>
<comment type="caution">
    <text evidence="5">The sequence shown here is derived from an EMBL/GenBank/DDBJ whole genome shotgun (WGS) entry which is preliminary data.</text>
</comment>
<dbReference type="EMBL" id="VBOT01000089">
    <property type="protein sequence ID" value="TMQ50865.1"/>
    <property type="molecule type" value="Genomic_DNA"/>
</dbReference>
<dbReference type="InterPro" id="IPR004358">
    <property type="entry name" value="Sig_transdc_His_kin-like_C"/>
</dbReference>
<evidence type="ECO:0000256" key="1">
    <source>
        <dbReference type="ARBA" id="ARBA00000085"/>
    </source>
</evidence>
<feature type="compositionally biased region" description="Low complexity" evidence="3">
    <location>
        <begin position="232"/>
        <end position="247"/>
    </location>
</feature>